<dbReference type="Proteomes" id="UP000054776">
    <property type="component" value="Unassembled WGS sequence"/>
</dbReference>
<dbReference type="EMBL" id="JYDH01000008">
    <property type="protein sequence ID" value="KRY41367.1"/>
    <property type="molecule type" value="Genomic_DNA"/>
</dbReference>
<name>A0A0V1BWM4_TRISP</name>
<gene>
    <name evidence="1" type="ORF">T01_2120</name>
</gene>
<dbReference type="OrthoDB" id="10328036at2759"/>
<accession>A0A0V1BWM4</accession>
<evidence type="ECO:0000313" key="2">
    <source>
        <dbReference type="Proteomes" id="UP000054776"/>
    </source>
</evidence>
<reference evidence="1 2" key="1">
    <citation type="submission" date="2015-01" db="EMBL/GenBank/DDBJ databases">
        <title>Evolution of Trichinella species and genotypes.</title>
        <authorList>
            <person name="Korhonen P.K."/>
            <person name="Edoardo P."/>
            <person name="Giuseppe L.R."/>
            <person name="Gasser R.B."/>
        </authorList>
    </citation>
    <scope>NUCLEOTIDE SEQUENCE [LARGE SCALE GENOMIC DNA]</scope>
    <source>
        <strain evidence="1">ISS3</strain>
    </source>
</reference>
<dbReference type="InParanoid" id="A0A0V1BWM4"/>
<evidence type="ECO:0000313" key="1">
    <source>
        <dbReference type="EMBL" id="KRY41367.1"/>
    </source>
</evidence>
<dbReference type="AlphaFoldDB" id="A0A0V1BWM4"/>
<organism evidence="1 2">
    <name type="scientific">Trichinella spiralis</name>
    <name type="common">Trichina worm</name>
    <dbReference type="NCBI Taxonomy" id="6334"/>
    <lineage>
        <taxon>Eukaryota</taxon>
        <taxon>Metazoa</taxon>
        <taxon>Ecdysozoa</taxon>
        <taxon>Nematoda</taxon>
        <taxon>Enoplea</taxon>
        <taxon>Dorylaimia</taxon>
        <taxon>Trichinellida</taxon>
        <taxon>Trichinellidae</taxon>
        <taxon>Trichinella</taxon>
    </lineage>
</organism>
<sequence length="66" mass="7480">MFFVWITFIKDTVRTNLKLDHHIKMVITIHNVSEDLGTTSVDNNQASMWSHCPIEDSPADMLSSGC</sequence>
<comment type="caution">
    <text evidence="1">The sequence shown here is derived from an EMBL/GenBank/DDBJ whole genome shotgun (WGS) entry which is preliminary data.</text>
</comment>
<keyword evidence="2" id="KW-1185">Reference proteome</keyword>
<proteinExistence type="predicted"/>
<protein>
    <submittedName>
        <fullName evidence="1">Uncharacterized protein</fullName>
    </submittedName>
</protein>